<dbReference type="EMBL" id="BLAH01000066">
    <property type="protein sequence ID" value="GES36455.1"/>
    <property type="molecule type" value="Genomic_DNA"/>
</dbReference>
<reference evidence="7" key="2">
    <citation type="submission" date="2019-10" db="EMBL/GenBank/DDBJ databases">
        <title>Draft genome sequence of Rhodococcus aetherivorans JCM 14343.</title>
        <authorList>
            <person name="Inoue D."/>
            <person name="Nakazawa M."/>
            <person name="Yamamoto N."/>
            <person name="Sei K."/>
            <person name="Ike M."/>
        </authorList>
    </citation>
    <scope>NUCLEOTIDE SEQUENCE</scope>
    <source>
        <strain evidence="7">JCM 14343</strain>
    </source>
</reference>
<dbReference type="RefSeq" id="WP_029547085.1">
    <property type="nucleotide sequence ID" value="NZ_BAAAYP010000063.1"/>
</dbReference>
<reference evidence="7 9" key="1">
    <citation type="journal article" date="2018" name="Biodegradation">
        <title>1,4-Dioxane degradation characteristics of Rhodococcus aetherivorans JCM 14343.</title>
        <authorList>
            <person name="Inoue D."/>
            <person name="Tsunoda T."/>
            <person name="Yamamoto N."/>
            <person name="Ike M."/>
            <person name="Sei K."/>
        </authorList>
    </citation>
    <scope>NUCLEOTIDE SEQUENCE [LARGE SCALE GENOMIC DNA]</scope>
    <source>
        <strain evidence="7 9">JCM 14343</strain>
    </source>
</reference>
<dbReference type="PROSITE" id="PS50977">
    <property type="entry name" value="HTH_TETR_2"/>
    <property type="match status" value="1"/>
</dbReference>
<proteinExistence type="predicted"/>
<evidence type="ECO:0000313" key="7">
    <source>
        <dbReference type="EMBL" id="GES36455.1"/>
    </source>
</evidence>
<evidence type="ECO:0000313" key="10">
    <source>
        <dbReference type="Proteomes" id="UP001163947"/>
    </source>
</evidence>
<organism evidence="8 10">
    <name type="scientific">Rhodococcus aetherivorans</name>
    <dbReference type="NCBI Taxonomy" id="191292"/>
    <lineage>
        <taxon>Bacteria</taxon>
        <taxon>Bacillati</taxon>
        <taxon>Actinomycetota</taxon>
        <taxon>Actinomycetes</taxon>
        <taxon>Mycobacteriales</taxon>
        <taxon>Nocardiaceae</taxon>
        <taxon>Rhodococcus</taxon>
    </lineage>
</organism>
<dbReference type="Proteomes" id="UP000325466">
    <property type="component" value="Unassembled WGS sequence"/>
</dbReference>
<evidence type="ECO:0000256" key="2">
    <source>
        <dbReference type="ARBA" id="ARBA00023015"/>
    </source>
</evidence>
<dbReference type="SUPFAM" id="SSF48498">
    <property type="entry name" value="Tetracyclin repressor-like, C-terminal domain"/>
    <property type="match status" value="1"/>
</dbReference>
<keyword evidence="1" id="KW-0678">Repressor</keyword>
<dbReference type="AlphaFoldDB" id="A0A059MG08"/>
<dbReference type="InterPro" id="IPR039538">
    <property type="entry name" value="BetI_C"/>
</dbReference>
<dbReference type="PANTHER" id="PTHR30055:SF234">
    <property type="entry name" value="HTH-TYPE TRANSCRIPTIONAL REGULATOR BETI"/>
    <property type="match status" value="1"/>
</dbReference>
<dbReference type="InterPro" id="IPR036271">
    <property type="entry name" value="Tet_transcr_reg_TetR-rel_C_sf"/>
</dbReference>
<dbReference type="InterPro" id="IPR009057">
    <property type="entry name" value="Homeodomain-like_sf"/>
</dbReference>
<keyword evidence="9" id="KW-1185">Reference proteome</keyword>
<reference evidence="8" key="3">
    <citation type="submission" date="2022-09" db="EMBL/GenBank/DDBJ databases">
        <title>The genome sequence of Rhodococcus aetherivorans N1.</title>
        <authorList>
            <person name="Jiang W."/>
        </authorList>
    </citation>
    <scope>NUCLEOTIDE SEQUENCE</scope>
    <source>
        <strain evidence="8">N1</strain>
    </source>
</reference>
<keyword evidence="3 5" id="KW-0238">DNA-binding</keyword>
<dbReference type="PANTHER" id="PTHR30055">
    <property type="entry name" value="HTH-TYPE TRANSCRIPTIONAL REGULATOR RUTR"/>
    <property type="match status" value="1"/>
</dbReference>
<dbReference type="GO" id="GO:0000976">
    <property type="term" value="F:transcription cis-regulatory region binding"/>
    <property type="evidence" value="ECO:0007669"/>
    <property type="project" value="TreeGrafter"/>
</dbReference>
<evidence type="ECO:0000256" key="1">
    <source>
        <dbReference type="ARBA" id="ARBA00022491"/>
    </source>
</evidence>
<name>A0A059MG08_9NOCA</name>
<evidence type="ECO:0000313" key="9">
    <source>
        <dbReference type="Proteomes" id="UP000325466"/>
    </source>
</evidence>
<dbReference type="GeneID" id="83624219"/>
<dbReference type="GO" id="GO:0003700">
    <property type="term" value="F:DNA-binding transcription factor activity"/>
    <property type="evidence" value="ECO:0007669"/>
    <property type="project" value="TreeGrafter"/>
</dbReference>
<dbReference type="EMBL" id="CP106982">
    <property type="protein sequence ID" value="UYF94090.1"/>
    <property type="molecule type" value="Genomic_DNA"/>
</dbReference>
<dbReference type="Proteomes" id="UP001163947">
    <property type="component" value="Chromosome"/>
</dbReference>
<protein>
    <submittedName>
        <fullName evidence="8">TetR family transcriptional regulator</fullName>
    </submittedName>
    <submittedName>
        <fullName evidence="7">Transcriptional regulator, TetR family</fullName>
    </submittedName>
</protein>
<evidence type="ECO:0000256" key="5">
    <source>
        <dbReference type="PROSITE-ProRule" id="PRU00335"/>
    </source>
</evidence>
<accession>A0A059MG08</accession>
<dbReference type="SUPFAM" id="SSF46689">
    <property type="entry name" value="Homeodomain-like"/>
    <property type="match status" value="1"/>
</dbReference>
<feature type="domain" description="HTH tetR-type" evidence="6">
    <location>
        <begin position="8"/>
        <end position="68"/>
    </location>
</feature>
<evidence type="ECO:0000259" key="6">
    <source>
        <dbReference type="PROSITE" id="PS50977"/>
    </source>
</evidence>
<dbReference type="Pfam" id="PF00440">
    <property type="entry name" value="TetR_N"/>
    <property type="match status" value="1"/>
</dbReference>
<gene>
    <name evidence="8" type="ORF">OCS65_27365</name>
    <name evidence="7" type="ORF">RAJCM14343_1706</name>
</gene>
<feature type="DNA-binding region" description="H-T-H motif" evidence="5">
    <location>
        <begin position="31"/>
        <end position="50"/>
    </location>
</feature>
<dbReference type="Pfam" id="PF13977">
    <property type="entry name" value="TetR_C_6"/>
    <property type="match status" value="1"/>
</dbReference>
<evidence type="ECO:0000313" key="8">
    <source>
        <dbReference type="EMBL" id="UYF94090.1"/>
    </source>
</evidence>
<dbReference type="InterPro" id="IPR001647">
    <property type="entry name" value="HTH_TetR"/>
</dbReference>
<evidence type="ECO:0000256" key="4">
    <source>
        <dbReference type="ARBA" id="ARBA00023163"/>
    </source>
</evidence>
<dbReference type="InterPro" id="IPR050109">
    <property type="entry name" value="HTH-type_TetR-like_transc_reg"/>
</dbReference>
<dbReference type="Gene3D" id="1.10.357.10">
    <property type="entry name" value="Tetracycline Repressor, domain 2"/>
    <property type="match status" value="1"/>
</dbReference>
<evidence type="ECO:0000256" key="3">
    <source>
        <dbReference type="ARBA" id="ARBA00023125"/>
    </source>
</evidence>
<keyword evidence="2" id="KW-0805">Transcription regulation</keyword>
<keyword evidence="4" id="KW-0804">Transcription</keyword>
<sequence length="194" mass="20704">MRARPYATTSPTRLAAALLEVAARIGLDGASVREVASHAGVSIGAVQHHFPTKDEMLAYSFRSLAERVLTRLSTVDPDIDPARTLFAALSQLLPLDDQRTAEAHVMAAFTVRAATSPSLSTIRHTTLFTMRTAVSAVLIRMGTAEPETRAALLLAAVNGLALDAVASPELYPPEYLTHALHTQIQLSLDGADAH</sequence>